<protein>
    <submittedName>
        <fullName evidence="2">Uncharacterized protein</fullName>
    </submittedName>
</protein>
<evidence type="ECO:0000256" key="1">
    <source>
        <dbReference type="SAM" id="Phobius"/>
    </source>
</evidence>
<evidence type="ECO:0000313" key="3">
    <source>
        <dbReference type="Proteomes" id="UP000193380"/>
    </source>
</evidence>
<reference evidence="2" key="2">
    <citation type="submission" date="2014-03" db="EMBL/GenBank/DDBJ databases">
        <authorList>
            <person name="Genoscope - CEA"/>
        </authorList>
    </citation>
    <scope>NUCLEOTIDE SEQUENCE</scope>
</reference>
<evidence type="ECO:0000313" key="2">
    <source>
        <dbReference type="EMBL" id="CDQ65781.1"/>
    </source>
</evidence>
<accession>A0A060WFM0</accession>
<reference evidence="2" key="1">
    <citation type="journal article" date="2014" name="Nat. Commun.">
        <title>The rainbow trout genome provides novel insights into evolution after whole-genome duplication in vertebrates.</title>
        <authorList>
            <person name="Berthelot C."/>
            <person name="Brunet F."/>
            <person name="Chalopin D."/>
            <person name="Juanchich A."/>
            <person name="Bernard M."/>
            <person name="Noel B."/>
            <person name="Bento P."/>
            <person name="Da Silva C."/>
            <person name="Labadie K."/>
            <person name="Alberti A."/>
            <person name="Aury J.M."/>
            <person name="Louis A."/>
            <person name="Dehais P."/>
            <person name="Bardou P."/>
            <person name="Montfort J."/>
            <person name="Klopp C."/>
            <person name="Cabau C."/>
            <person name="Gaspin C."/>
            <person name="Thorgaard G.H."/>
            <person name="Boussaha M."/>
            <person name="Quillet E."/>
            <person name="Guyomard R."/>
            <person name="Galiana D."/>
            <person name="Bobe J."/>
            <person name="Volff J.N."/>
            <person name="Genet C."/>
            <person name="Wincker P."/>
            <person name="Jaillon O."/>
            <person name="Roest Crollius H."/>
            <person name="Guiguen Y."/>
        </authorList>
    </citation>
    <scope>NUCLEOTIDE SEQUENCE [LARGE SCALE GENOMIC DNA]</scope>
</reference>
<proteinExistence type="predicted"/>
<organism evidence="2 3">
    <name type="scientific">Oncorhynchus mykiss</name>
    <name type="common">Rainbow trout</name>
    <name type="synonym">Salmo gairdneri</name>
    <dbReference type="NCBI Taxonomy" id="8022"/>
    <lineage>
        <taxon>Eukaryota</taxon>
        <taxon>Metazoa</taxon>
        <taxon>Chordata</taxon>
        <taxon>Craniata</taxon>
        <taxon>Vertebrata</taxon>
        <taxon>Euteleostomi</taxon>
        <taxon>Actinopterygii</taxon>
        <taxon>Neopterygii</taxon>
        <taxon>Teleostei</taxon>
        <taxon>Protacanthopterygii</taxon>
        <taxon>Salmoniformes</taxon>
        <taxon>Salmonidae</taxon>
        <taxon>Salmoninae</taxon>
        <taxon>Oncorhynchus</taxon>
    </lineage>
</organism>
<dbReference type="EMBL" id="FR904517">
    <property type="protein sequence ID" value="CDQ65781.1"/>
    <property type="molecule type" value="Genomic_DNA"/>
</dbReference>
<keyword evidence="1" id="KW-0472">Membrane</keyword>
<dbReference type="PaxDb" id="8022-A0A060WFM0"/>
<gene>
    <name evidence="2" type="ORF">GSONMT00073875001</name>
</gene>
<keyword evidence="1" id="KW-0812">Transmembrane</keyword>
<name>A0A060WFM0_ONCMY</name>
<keyword evidence="1" id="KW-1133">Transmembrane helix</keyword>
<sequence>MAGSCNKSTQTTVFDIFCGSYELWILLAVVSTMLVFSVCWIILCCIATHCTDKGNIFLPRFRRRCKFGKTDLSFPALKSPATRSAASG</sequence>
<feature type="transmembrane region" description="Helical" evidence="1">
    <location>
        <begin position="23"/>
        <end position="47"/>
    </location>
</feature>
<dbReference type="AlphaFoldDB" id="A0A060WFM0"/>
<dbReference type="Proteomes" id="UP000193380">
    <property type="component" value="Unassembled WGS sequence"/>
</dbReference>